<evidence type="ECO:0000256" key="4">
    <source>
        <dbReference type="PROSITE-ProRule" id="PRU00176"/>
    </source>
</evidence>
<dbReference type="InterPro" id="IPR035979">
    <property type="entry name" value="RBD_domain_sf"/>
</dbReference>
<dbReference type="PANTHER" id="PTHR48025:SF1">
    <property type="entry name" value="RRM DOMAIN-CONTAINING PROTEIN"/>
    <property type="match status" value="1"/>
</dbReference>
<dbReference type="InterPro" id="IPR012677">
    <property type="entry name" value="Nucleotide-bd_a/b_plait_sf"/>
</dbReference>
<keyword evidence="2 4" id="KW-0694">RNA-binding</keyword>
<feature type="domain" description="RRM" evidence="6">
    <location>
        <begin position="20"/>
        <end position="101"/>
    </location>
</feature>
<evidence type="ECO:0000256" key="1">
    <source>
        <dbReference type="ARBA" id="ARBA00021141"/>
    </source>
</evidence>
<sequence length="198" mass="22796">MPLTKVLNVPDMVEIKEEDKRLWIGNLDTRITEFQLLKIVQKYGSIEKFDLIYHKSGPLAGQSRGFAFVTFSDPSSAELMVNELNGKKIGSKVVKIKMAHTIDLDMEQTKTEVIIPALGHKDAKDDKKLSRISQIHAIESKLKMMQELPSEEFQISNEPSTSRCLSFYNLNKQQQKSSPQRYRNKSRSDSRHRPYIKK</sequence>
<dbReference type="PANTHER" id="PTHR48025">
    <property type="entry name" value="OS02G0815200 PROTEIN"/>
    <property type="match status" value="1"/>
</dbReference>
<evidence type="ECO:0000256" key="2">
    <source>
        <dbReference type="ARBA" id="ARBA00022884"/>
    </source>
</evidence>
<dbReference type="GO" id="GO:0003729">
    <property type="term" value="F:mRNA binding"/>
    <property type="evidence" value="ECO:0007669"/>
    <property type="project" value="TreeGrafter"/>
</dbReference>
<evidence type="ECO:0000256" key="5">
    <source>
        <dbReference type="SAM" id="MobiDB-lite"/>
    </source>
</evidence>
<dbReference type="InterPro" id="IPR000504">
    <property type="entry name" value="RRM_dom"/>
</dbReference>
<dbReference type="InterPro" id="IPR050502">
    <property type="entry name" value="Euk_RNA-bind_prot"/>
</dbReference>
<dbReference type="SUPFAM" id="SSF54928">
    <property type="entry name" value="RNA-binding domain, RBD"/>
    <property type="match status" value="1"/>
</dbReference>
<reference evidence="7 8" key="1">
    <citation type="submission" date="2022-12" db="EMBL/GenBank/DDBJ databases">
        <title>Chromosome-level genome assembly of true bugs.</title>
        <authorList>
            <person name="Ma L."/>
            <person name="Li H."/>
        </authorList>
    </citation>
    <scope>NUCLEOTIDE SEQUENCE [LARGE SCALE GENOMIC DNA]</scope>
    <source>
        <strain evidence="7">Lab_2022b</strain>
    </source>
</reference>
<feature type="region of interest" description="Disordered" evidence="5">
    <location>
        <begin position="169"/>
        <end position="198"/>
    </location>
</feature>
<dbReference type="Proteomes" id="UP001461498">
    <property type="component" value="Unassembled WGS sequence"/>
</dbReference>
<proteinExistence type="predicted"/>
<accession>A0AAW1DHM7</accession>
<dbReference type="InterPro" id="IPR039157">
    <property type="entry name" value="RBM18_RRM"/>
</dbReference>
<dbReference type="CDD" id="cd12355">
    <property type="entry name" value="RRM_RBM18"/>
    <property type="match status" value="1"/>
</dbReference>
<gene>
    <name evidence="7" type="ORF">O3M35_005149</name>
</gene>
<dbReference type="Pfam" id="PF00076">
    <property type="entry name" value="RRM_1"/>
    <property type="match status" value="1"/>
</dbReference>
<protein>
    <recommendedName>
        <fullName evidence="1">Probable RNA-binding protein 18</fullName>
    </recommendedName>
    <alternativeName>
        <fullName evidence="3">RNA-binding motif protein 18</fullName>
    </alternativeName>
</protein>
<dbReference type="EMBL" id="JAPXFL010000002">
    <property type="protein sequence ID" value="KAK9510343.1"/>
    <property type="molecule type" value="Genomic_DNA"/>
</dbReference>
<name>A0AAW1DHM7_9HEMI</name>
<evidence type="ECO:0000313" key="7">
    <source>
        <dbReference type="EMBL" id="KAK9510343.1"/>
    </source>
</evidence>
<dbReference type="AlphaFoldDB" id="A0AAW1DHM7"/>
<evidence type="ECO:0000256" key="3">
    <source>
        <dbReference type="ARBA" id="ARBA00030780"/>
    </source>
</evidence>
<evidence type="ECO:0000313" key="8">
    <source>
        <dbReference type="Proteomes" id="UP001461498"/>
    </source>
</evidence>
<dbReference type="PROSITE" id="PS50102">
    <property type="entry name" value="RRM"/>
    <property type="match status" value="1"/>
</dbReference>
<dbReference type="Gene3D" id="3.30.70.330">
    <property type="match status" value="1"/>
</dbReference>
<evidence type="ECO:0000259" key="6">
    <source>
        <dbReference type="PROSITE" id="PS50102"/>
    </source>
</evidence>
<feature type="compositionally biased region" description="Polar residues" evidence="5">
    <location>
        <begin position="169"/>
        <end position="181"/>
    </location>
</feature>
<dbReference type="SMART" id="SM00360">
    <property type="entry name" value="RRM"/>
    <property type="match status" value="1"/>
</dbReference>
<organism evidence="7 8">
    <name type="scientific">Rhynocoris fuscipes</name>
    <dbReference type="NCBI Taxonomy" id="488301"/>
    <lineage>
        <taxon>Eukaryota</taxon>
        <taxon>Metazoa</taxon>
        <taxon>Ecdysozoa</taxon>
        <taxon>Arthropoda</taxon>
        <taxon>Hexapoda</taxon>
        <taxon>Insecta</taxon>
        <taxon>Pterygota</taxon>
        <taxon>Neoptera</taxon>
        <taxon>Paraneoptera</taxon>
        <taxon>Hemiptera</taxon>
        <taxon>Heteroptera</taxon>
        <taxon>Panheteroptera</taxon>
        <taxon>Cimicomorpha</taxon>
        <taxon>Reduviidae</taxon>
        <taxon>Harpactorinae</taxon>
        <taxon>Harpactorini</taxon>
        <taxon>Rhynocoris</taxon>
    </lineage>
</organism>
<keyword evidence="8" id="KW-1185">Reference proteome</keyword>
<comment type="caution">
    <text evidence="7">The sequence shown here is derived from an EMBL/GenBank/DDBJ whole genome shotgun (WGS) entry which is preliminary data.</text>
</comment>